<evidence type="ECO:0000313" key="3">
    <source>
        <dbReference type="Proteomes" id="UP000535182"/>
    </source>
</evidence>
<dbReference type="SUPFAM" id="SSF53335">
    <property type="entry name" value="S-adenosyl-L-methionine-dependent methyltransferases"/>
    <property type="match status" value="1"/>
</dbReference>
<comment type="caution">
    <text evidence="2">The sequence shown here is derived from an EMBL/GenBank/DDBJ whole genome shotgun (WGS) entry which is preliminary data.</text>
</comment>
<dbReference type="PANTHER" id="PTHR36973:SF4">
    <property type="entry name" value="NODULATION PROTEIN"/>
    <property type="match status" value="1"/>
</dbReference>
<gene>
    <name evidence="2" type="ORF">HDF14_003308</name>
</gene>
<name>A0A9X0QFV9_9BACT</name>
<evidence type="ECO:0000259" key="1">
    <source>
        <dbReference type="Pfam" id="PF05050"/>
    </source>
</evidence>
<dbReference type="Proteomes" id="UP000535182">
    <property type="component" value="Unassembled WGS sequence"/>
</dbReference>
<dbReference type="NCBIfam" id="TIGR01444">
    <property type="entry name" value="fkbM_fam"/>
    <property type="match status" value="1"/>
</dbReference>
<dbReference type="PANTHER" id="PTHR36973">
    <property type="entry name" value="SLL1456 PROTEIN-RELATED"/>
    <property type="match status" value="1"/>
</dbReference>
<dbReference type="RefSeq" id="WP_183978398.1">
    <property type="nucleotide sequence ID" value="NZ_JACHEB010000007.1"/>
</dbReference>
<dbReference type="GO" id="GO:0008171">
    <property type="term" value="F:O-methyltransferase activity"/>
    <property type="evidence" value="ECO:0007669"/>
    <property type="project" value="TreeGrafter"/>
</dbReference>
<accession>A0A9X0QFV9</accession>
<keyword evidence="3" id="KW-1185">Reference proteome</keyword>
<dbReference type="InterPro" id="IPR029063">
    <property type="entry name" value="SAM-dependent_MTases_sf"/>
</dbReference>
<evidence type="ECO:0000313" key="2">
    <source>
        <dbReference type="EMBL" id="MBB5329686.1"/>
    </source>
</evidence>
<protein>
    <submittedName>
        <fullName evidence="2">FkbM family methyltransferase</fullName>
    </submittedName>
</protein>
<proteinExistence type="predicted"/>
<dbReference type="Pfam" id="PF05050">
    <property type="entry name" value="Methyltransf_21"/>
    <property type="match status" value="1"/>
</dbReference>
<dbReference type="AlphaFoldDB" id="A0A9X0QFV9"/>
<dbReference type="GO" id="GO:0032259">
    <property type="term" value="P:methylation"/>
    <property type="evidence" value="ECO:0007669"/>
    <property type="project" value="UniProtKB-KW"/>
</dbReference>
<dbReference type="InterPro" id="IPR006342">
    <property type="entry name" value="FkbM_mtfrase"/>
</dbReference>
<dbReference type="InterPro" id="IPR053188">
    <property type="entry name" value="FkbM_Methyltransferase"/>
</dbReference>
<sequence length="263" mass="28911">MTHSIRHSIRSVVEATGHQIRKTDVYSSQKLRYRRLFSLLNLNLILDVGANAGQFAQLCRTVDYRGKILSFEPSSSAYQRLQTAAASDPLWTVAGIALGATTGETEINVSADSFCSSILPMLDSHLSAAPRSGYLRKEKVLIRRLDDVLPPPAFKSRTLLKLDVQGFELQVLTGAPRILSQALAVQLEMSLLPLYQGETLMPEMSAAMSGHGFHLWDLEPSFRDPTTGRLLQVDAIFVRNSALAEPLPQKSQPLPEAESVVAI</sequence>
<dbReference type="EMBL" id="JACHEB010000007">
    <property type="protein sequence ID" value="MBB5329686.1"/>
    <property type="molecule type" value="Genomic_DNA"/>
</dbReference>
<organism evidence="2 3">
    <name type="scientific">Tunturiibacter gelidiferens</name>
    <dbReference type="NCBI Taxonomy" id="3069689"/>
    <lineage>
        <taxon>Bacteria</taxon>
        <taxon>Pseudomonadati</taxon>
        <taxon>Acidobacteriota</taxon>
        <taxon>Terriglobia</taxon>
        <taxon>Terriglobales</taxon>
        <taxon>Acidobacteriaceae</taxon>
        <taxon>Tunturiibacter</taxon>
    </lineage>
</organism>
<keyword evidence="2" id="KW-0808">Transferase</keyword>
<keyword evidence="2" id="KW-0489">Methyltransferase</keyword>
<reference evidence="2 3" key="1">
    <citation type="submission" date="2020-08" db="EMBL/GenBank/DDBJ databases">
        <title>Genomic Encyclopedia of Type Strains, Phase IV (KMG-V): Genome sequencing to study the core and pangenomes of soil and plant-associated prokaryotes.</title>
        <authorList>
            <person name="Whitman W."/>
        </authorList>
    </citation>
    <scope>NUCLEOTIDE SEQUENCE [LARGE SCALE GENOMIC DNA]</scope>
    <source>
        <strain evidence="2 3">X5P2</strain>
    </source>
</reference>
<feature type="domain" description="Methyltransferase FkbM" evidence="1">
    <location>
        <begin position="47"/>
        <end position="214"/>
    </location>
</feature>
<dbReference type="Gene3D" id="3.40.50.150">
    <property type="entry name" value="Vaccinia Virus protein VP39"/>
    <property type="match status" value="1"/>
</dbReference>